<sequence length="200" mass="22793">MRGEKERERERAETGRPEIEDKCHVDEKGAVSEMTVSNQDVKKKSFIHKIFTTKEKEGSGSSDFSALEVFAQIGAQKRHILWNKWSQRSRLHCAVAAQDPVGLGLPLEDDVVLIVGHFRDSSEQRIRFPSSDDCVCGKENLGRVEDPRRSSGLIIATWGASECKGWFGIALYQQLYEFETFVNIKTEYLELMKNLVQNRV</sequence>
<proteinExistence type="predicted"/>
<organism evidence="2 3">
    <name type="scientific">Malus domestica</name>
    <name type="common">Apple</name>
    <name type="synonym">Pyrus malus</name>
    <dbReference type="NCBI Taxonomy" id="3750"/>
    <lineage>
        <taxon>Eukaryota</taxon>
        <taxon>Viridiplantae</taxon>
        <taxon>Streptophyta</taxon>
        <taxon>Embryophyta</taxon>
        <taxon>Tracheophyta</taxon>
        <taxon>Spermatophyta</taxon>
        <taxon>Magnoliopsida</taxon>
        <taxon>eudicotyledons</taxon>
        <taxon>Gunneridae</taxon>
        <taxon>Pentapetalae</taxon>
        <taxon>rosids</taxon>
        <taxon>fabids</taxon>
        <taxon>Rosales</taxon>
        <taxon>Rosaceae</taxon>
        <taxon>Amygdaloideae</taxon>
        <taxon>Maleae</taxon>
        <taxon>Malus</taxon>
    </lineage>
</organism>
<keyword evidence="3" id="KW-1185">Reference proteome</keyword>
<reference evidence="2 3" key="1">
    <citation type="submission" date="2018-10" db="EMBL/GenBank/DDBJ databases">
        <title>A high-quality apple genome assembly.</title>
        <authorList>
            <person name="Hu J."/>
        </authorList>
    </citation>
    <scope>NUCLEOTIDE SEQUENCE [LARGE SCALE GENOMIC DNA]</scope>
    <source>
        <strain evidence="3">cv. HFTH1</strain>
        <tissue evidence="2">Young leaf</tissue>
    </source>
</reference>
<feature type="region of interest" description="Disordered" evidence="1">
    <location>
        <begin position="1"/>
        <end position="20"/>
    </location>
</feature>
<protein>
    <submittedName>
        <fullName evidence="2">Uncharacterized protein</fullName>
    </submittedName>
</protein>
<accession>A0A498KEU6</accession>
<dbReference type="Proteomes" id="UP000290289">
    <property type="component" value="Chromosome 3"/>
</dbReference>
<evidence type="ECO:0000256" key="1">
    <source>
        <dbReference type="SAM" id="MobiDB-lite"/>
    </source>
</evidence>
<evidence type="ECO:0000313" key="3">
    <source>
        <dbReference type="Proteomes" id="UP000290289"/>
    </source>
</evidence>
<evidence type="ECO:0000313" key="2">
    <source>
        <dbReference type="EMBL" id="RXI03983.1"/>
    </source>
</evidence>
<dbReference type="AlphaFoldDB" id="A0A498KEU6"/>
<comment type="caution">
    <text evidence="2">The sequence shown here is derived from an EMBL/GenBank/DDBJ whole genome shotgun (WGS) entry which is preliminary data.</text>
</comment>
<name>A0A498KEU6_MALDO</name>
<dbReference type="EMBL" id="RDQH01000329">
    <property type="protein sequence ID" value="RXI03983.1"/>
    <property type="molecule type" value="Genomic_DNA"/>
</dbReference>
<gene>
    <name evidence="2" type="ORF">DVH24_038257</name>
</gene>